<dbReference type="Gene3D" id="1.10.10.60">
    <property type="entry name" value="Homeodomain-like"/>
    <property type="match status" value="1"/>
</dbReference>
<accession>A0A429ZSZ6</accession>
<reference evidence="4 5" key="1">
    <citation type="submission" date="2017-05" db="EMBL/GenBank/DDBJ databases">
        <title>Vagococcus spp. assemblies.</title>
        <authorList>
            <person name="Gulvik C.A."/>
        </authorList>
    </citation>
    <scope>NUCLEOTIDE SEQUENCE [LARGE SCALE GENOMIC DNA]</scope>
    <source>
        <strain evidence="4 5">NCFB 2777</strain>
    </source>
</reference>
<dbReference type="Proteomes" id="UP000287239">
    <property type="component" value="Unassembled WGS sequence"/>
</dbReference>
<proteinExistence type="predicted"/>
<gene>
    <name evidence="4" type="ORF">CBF35_04620</name>
</gene>
<dbReference type="Pfam" id="PF00239">
    <property type="entry name" value="Resolvase"/>
    <property type="match status" value="1"/>
</dbReference>
<evidence type="ECO:0000313" key="4">
    <source>
        <dbReference type="EMBL" id="RST96861.1"/>
    </source>
</evidence>
<name>A0A429ZSZ6_9ENTE</name>
<evidence type="ECO:0000313" key="5">
    <source>
        <dbReference type="Proteomes" id="UP000287239"/>
    </source>
</evidence>
<protein>
    <recommendedName>
        <fullName evidence="3">Resolvase/invertase-type recombinase catalytic domain-containing protein</fullName>
    </recommendedName>
</protein>
<dbReference type="SMART" id="SM00857">
    <property type="entry name" value="Resolvase"/>
    <property type="match status" value="1"/>
</dbReference>
<dbReference type="EMBL" id="NGJU01000005">
    <property type="protein sequence ID" value="RST96861.1"/>
    <property type="molecule type" value="Genomic_DNA"/>
</dbReference>
<dbReference type="OrthoDB" id="9797501at2"/>
<keyword evidence="2" id="KW-0233">DNA recombination</keyword>
<dbReference type="PANTHER" id="PTHR30461:SF2">
    <property type="entry name" value="SERINE RECOMBINASE PINE-RELATED"/>
    <property type="match status" value="1"/>
</dbReference>
<dbReference type="AlphaFoldDB" id="A0A429ZSZ6"/>
<dbReference type="Gene3D" id="3.40.50.1390">
    <property type="entry name" value="Resolvase, N-terminal catalytic domain"/>
    <property type="match status" value="1"/>
</dbReference>
<sequence>MTIVGYAYTTEDKGYLSSQLEKLGKHGCDKIVLETDGLKTVTHPHVELEAAIETMEAGDKLVIFELVCLGKSIIQLAEFITELDEKGIDLIVLEKEADVASIDDATYTAMIKNMAQMEKAIIRERTSRGLEEARRNGRIGGRPRISEETVERIQFLYHNNKYTLRQIAEECNISLGTAYKYTQER</sequence>
<evidence type="ECO:0000256" key="1">
    <source>
        <dbReference type="ARBA" id="ARBA00023125"/>
    </source>
</evidence>
<evidence type="ECO:0000256" key="2">
    <source>
        <dbReference type="ARBA" id="ARBA00023172"/>
    </source>
</evidence>
<dbReference type="InterPro" id="IPR006119">
    <property type="entry name" value="Resolv_N"/>
</dbReference>
<dbReference type="RefSeq" id="WP_126778820.1">
    <property type="nucleotide sequence ID" value="NZ_CAUQJP010000050.1"/>
</dbReference>
<dbReference type="GeneID" id="98567644"/>
<dbReference type="InterPro" id="IPR036162">
    <property type="entry name" value="Resolvase-like_N_sf"/>
</dbReference>
<dbReference type="PANTHER" id="PTHR30461">
    <property type="entry name" value="DNA-INVERTASE FROM LAMBDOID PROPHAGE"/>
    <property type="match status" value="1"/>
</dbReference>
<keyword evidence="1" id="KW-0238">DNA-binding</keyword>
<dbReference type="GO" id="GO:0000150">
    <property type="term" value="F:DNA strand exchange activity"/>
    <property type="evidence" value="ECO:0007669"/>
    <property type="project" value="InterPro"/>
</dbReference>
<dbReference type="GO" id="GO:0003677">
    <property type="term" value="F:DNA binding"/>
    <property type="evidence" value="ECO:0007669"/>
    <property type="project" value="UniProtKB-KW"/>
</dbReference>
<dbReference type="SUPFAM" id="SSF53041">
    <property type="entry name" value="Resolvase-like"/>
    <property type="match status" value="1"/>
</dbReference>
<dbReference type="InterPro" id="IPR050639">
    <property type="entry name" value="SSR_resolvase"/>
</dbReference>
<evidence type="ECO:0000259" key="3">
    <source>
        <dbReference type="PROSITE" id="PS51736"/>
    </source>
</evidence>
<organism evidence="4 5">
    <name type="scientific">Vagococcus salmoninarum</name>
    <dbReference type="NCBI Taxonomy" id="2739"/>
    <lineage>
        <taxon>Bacteria</taxon>
        <taxon>Bacillati</taxon>
        <taxon>Bacillota</taxon>
        <taxon>Bacilli</taxon>
        <taxon>Lactobacillales</taxon>
        <taxon>Enterococcaceae</taxon>
        <taxon>Vagococcus</taxon>
    </lineage>
</organism>
<comment type="caution">
    <text evidence="4">The sequence shown here is derived from an EMBL/GenBank/DDBJ whole genome shotgun (WGS) entry which is preliminary data.</text>
</comment>
<dbReference type="PROSITE" id="PS51736">
    <property type="entry name" value="RECOMBINASES_3"/>
    <property type="match status" value="1"/>
</dbReference>
<feature type="domain" description="Resolvase/invertase-type recombinase catalytic" evidence="3">
    <location>
        <begin position="2"/>
        <end position="137"/>
    </location>
</feature>
<keyword evidence="5" id="KW-1185">Reference proteome</keyword>